<protein>
    <submittedName>
        <fullName evidence="2">Crp/Fnr family transcriptional regulator</fullName>
    </submittedName>
</protein>
<organism evidence="2 3">
    <name type="scientific">Xanthocytophaga flava</name>
    <dbReference type="NCBI Taxonomy" id="3048013"/>
    <lineage>
        <taxon>Bacteria</taxon>
        <taxon>Pseudomonadati</taxon>
        <taxon>Bacteroidota</taxon>
        <taxon>Cytophagia</taxon>
        <taxon>Cytophagales</taxon>
        <taxon>Rhodocytophagaceae</taxon>
        <taxon>Xanthocytophaga</taxon>
    </lineage>
</organism>
<dbReference type="InterPro" id="IPR014710">
    <property type="entry name" value="RmlC-like_jellyroll"/>
</dbReference>
<reference evidence="2" key="1">
    <citation type="submission" date="2023-05" db="EMBL/GenBank/DDBJ databases">
        <authorList>
            <person name="Zhang X."/>
        </authorList>
    </citation>
    <scope>NUCLEOTIDE SEQUENCE</scope>
    <source>
        <strain evidence="2">YF14B1</strain>
    </source>
</reference>
<dbReference type="Pfam" id="PF00027">
    <property type="entry name" value="cNMP_binding"/>
    <property type="match status" value="1"/>
</dbReference>
<evidence type="ECO:0000313" key="2">
    <source>
        <dbReference type="EMBL" id="MDJ1485711.1"/>
    </source>
</evidence>
<feature type="domain" description="Cyclic nucleotide-binding" evidence="1">
    <location>
        <begin position="32"/>
        <end position="118"/>
    </location>
</feature>
<dbReference type="Gene3D" id="2.60.120.10">
    <property type="entry name" value="Jelly Rolls"/>
    <property type="match status" value="1"/>
</dbReference>
<comment type="caution">
    <text evidence="2">The sequence shown here is derived from an EMBL/GenBank/DDBJ whole genome shotgun (WGS) entry which is preliminary data.</text>
</comment>
<gene>
    <name evidence="2" type="ORF">QNI16_34845</name>
</gene>
<accession>A0AAE3QYS6</accession>
<name>A0AAE3QYS6_9BACT</name>
<dbReference type="InterPro" id="IPR018490">
    <property type="entry name" value="cNMP-bd_dom_sf"/>
</dbReference>
<sequence>MLDSLQMCVNQIVRLDDTAWIAFSQLFSESILKQGEYFAEAGRQEYQIGFLTKGVVRAFYRNGEGQEYNKTLFTDNEFIGAYASLVMQVSNQINLQALTDCSILVANYNEVTTLFEHHRTIETFARKMAEYFYVYKEKREIDLVLLQADERYKRFQQEYPDLENQIPQYHIASYLGITPTQLSRIRAKK</sequence>
<evidence type="ECO:0000259" key="1">
    <source>
        <dbReference type="Pfam" id="PF00027"/>
    </source>
</evidence>
<dbReference type="AlphaFoldDB" id="A0AAE3QYS6"/>
<evidence type="ECO:0000313" key="3">
    <source>
        <dbReference type="Proteomes" id="UP001241110"/>
    </source>
</evidence>
<dbReference type="Proteomes" id="UP001241110">
    <property type="component" value="Unassembled WGS sequence"/>
</dbReference>
<dbReference type="RefSeq" id="WP_313988627.1">
    <property type="nucleotide sequence ID" value="NZ_JASJOS010000022.1"/>
</dbReference>
<dbReference type="EMBL" id="JASJOS010000022">
    <property type="protein sequence ID" value="MDJ1485711.1"/>
    <property type="molecule type" value="Genomic_DNA"/>
</dbReference>
<dbReference type="InterPro" id="IPR000595">
    <property type="entry name" value="cNMP-bd_dom"/>
</dbReference>
<dbReference type="SUPFAM" id="SSF51206">
    <property type="entry name" value="cAMP-binding domain-like"/>
    <property type="match status" value="1"/>
</dbReference>
<proteinExistence type="predicted"/>